<dbReference type="InterPro" id="IPR025342">
    <property type="entry name" value="DUF4248"/>
</dbReference>
<evidence type="ECO:0000313" key="1">
    <source>
        <dbReference type="EMBL" id="MEQ2487830.1"/>
    </source>
</evidence>
<accession>A0ABV1FU66</accession>
<sequence>MNKFVIRPYTKKELALLYFPYVTDSHAAVNRLMAWINRCQPLLSALHAAGYRKTTKVLSPREVTLIVDHLGEP</sequence>
<gene>
    <name evidence="1" type="ORF">AAAT34_12380</name>
</gene>
<name>A0ABV1FU66_9BACT</name>
<dbReference type="RefSeq" id="WP_215760915.1">
    <property type="nucleotide sequence ID" value="NZ_JAHKBE010000096.1"/>
</dbReference>
<evidence type="ECO:0000313" key="2">
    <source>
        <dbReference type="Proteomes" id="UP001487296"/>
    </source>
</evidence>
<keyword evidence="2" id="KW-1185">Reference proteome</keyword>
<proteinExistence type="predicted"/>
<comment type="caution">
    <text evidence="1">The sequence shown here is derived from an EMBL/GenBank/DDBJ whole genome shotgun (WGS) entry which is preliminary data.</text>
</comment>
<reference evidence="1 2" key="1">
    <citation type="submission" date="2024-04" db="EMBL/GenBank/DDBJ databases">
        <title>Human intestinal bacterial collection.</title>
        <authorList>
            <person name="Pauvert C."/>
            <person name="Hitch T.C.A."/>
            <person name="Clavel T."/>
        </authorList>
    </citation>
    <scope>NUCLEOTIDE SEQUENCE [LARGE SCALE GENOMIC DNA]</scope>
    <source>
        <strain evidence="1 2">CLA-AA-H145</strain>
    </source>
</reference>
<protein>
    <submittedName>
        <fullName evidence="1">DUF4248 domain-containing protein</fullName>
    </submittedName>
</protein>
<organism evidence="1 2">
    <name type="scientific">Hallella faecis</name>
    <dbReference type="NCBI Taxonomy" id="2841596"/>
    <lineage>
        <taxon>Bacteria</taxon>
        <taxon>Pseudomonadati</taxon>
        <taxon>Bacteroidota</taxon>
        <taxon>Bacteroidia</taxon>
        <taxon>Bacteroidales</taxon>
        <taxon>Prevotellaceae</taxon>
        <taxon>Hallella</taxon>
    </lineage>
</organism>
<dbReference type="EMBL" id="JBBNFP010000091">
    <property type="protein sequence ID" value="MEQ2487830.1"/>
    <property type="molecule type" value="Genomic_DNA"/>
</dbReference>
<dbReference type="Proteomes" id="UP001487296">
    <property type="component" value="Unassembled WGS sequence"/>
</dbReference>
<dbReference type="Pfam" id="PF14053">
    <property type="entry name" value="DUF4248"/>
    <property type="match status" value="1"/>
</dbReference>